<reference evidence="1" key="2">
    <citation type="journal article" date="2015" name="Fish Shellfish Immunol.">
        <title>Early steps in the European eel (Anguilla anguilla)-Vibrio vulnificus interaction in the gills: Role of the RtxA13 toxin.</title>
        <authorList>
            <person name="Callol A."/>
            <person name="Pajuelo D."/>
            <person name="Ebbesson L."/>
            <person name="Teles M."/>
            <person name="MacKenzie S."/>
            <person name="Amaro C."/>
        </authorList>
    </citation>
    <scope>NUCLEOTIDE SEQUENCE</scope>
</reference>
<name>A0A0E9RCY4_ANGAN</name>
<organism evidence="1">
    <name type="scientific">Anguilla anguilla</name>
    <name type="common">European freshwater eel</name>
    <name type="synonym">Muraena anguilla</name>
    <dbReference type="NCBI Taxonomy" id="7936"/>
    <lineage>
        <taxon>Eukaryota</taxon>
        <taxon>Metazoa</taxon>
        <taxon>Chordata</taxon>
        <taxon>Craniata</taxon>
        <taxon>Vertebrata</taxon>
        <taxon>Euteleostomi</taxon>
        <taxon>Actinopterygii</taxon>
        <taxon>Neopterygii</taxon>
        <taxon>Teleostei</taxon>
        <taxon>Anguilliformes</taxon>
        <taxon>Anguillidae</taxon>
        <taxon>Anguilla</taxon>
    </lineage>
</organism>
<evidence type="ECO:0000313" key="1">
    <source>
        <dbReference type="EMBL" id="JAH26213.1"/>
    </source>
</evidence>
<reference evidence="1" key="1">
    <citation type="submission" date="2014-11" db="EMBL/GenBank/DDBJ databases">
        <authorList>
            <person name="Amaro Gonzalez C."/>
        </authorList>
    </citation>
    <scope>NUCLEOTIDE SEQUENCE</scope>
</reference>
<accession>A0A0E9RCY4</accession>
<proteinExistence type="predicted"/>
<dbReference type="AlphaFoldDB" id="A0A0E9RCY4"/>
<protein>
    <submittedName>
        <fullName evidence="1">Uncharacterized protein</fullName>
    </submittedName>
</protein>
<dbReference type="EMBL" id="GBXM01082364">
    <property type="protein sequence ID" value="JAH26213.1"/>
    <property type="molecule type" value="Transcribed_RNA"/>
</dbReference>
<sequence>MAKTRVFVRRFDLTCWAGGSNDVYNPWKEKATKFTHSY</sequence>